<keyword evidence="1" id="KW-0732">Signal</keyword>
<dbReference type="AlphaFoldDB" id="A0A0N4ZEL5"/>
<sequence>MLFFLIISLNILTLTLQQKIGSLEPIVVNRKNSQFPELITADNFPLFPFTDQFNWGIEVNPANKVALSSDINIPVPGWGNWDLDSTLYTGHINTDTRVGVMAKPTNKLGIKPETLVLLGKNPVFRAARKNAQNVLVGKLPYNYEPLLCKPPYCNPFVSFVGAGAEFEEGDDIFFIGGIDFPLSIGAHGSGVRFPLSGVFEYGTSPVAYMHGNGYNPASPFDFTKIDNVVKKRERRNIINYYH</sequence>
<evidence type="ECO:0000256" key="1">
    <source>
        <dbReference type="SAM" id="SignalP"/>
    </source>
</evidence>
<dbReference type="WBParaSite" id="PTRK_0000611400.1">
    <property type="protein sequence ID" value="PTRK_0000611400.1"/>
    <property type="gene ID" value="PTRK_0000611400"/>
</dbReference>
<feature type="chain" id="PRO_5005891593" evidence="1">
    <location>
        <begin position="18"/>
        <end position="242"/>
    </location>
</feature>
<evidence type="ECO:0000313" key="3">
    <source>
        <dbReference type="WBParaSite" id="PTRK_0000611400.1"/>
    </source>
</evidence>
<evidence type="ECO:0000313" key="2">
    <source>
        <dbReference type="Proteomes" id="UP000038045"/>
    </source>
</evidence>
<dbReference type="Proteomes" id="UP000038045">
    <property type="component" value="Unplaced"/>
</dbReference>
<keyword evidence="2" id="KW-1185">Reference proteome</keyword>
<feature type="signal peptide" evidence="1">
    <location>
        <begin position="1"/>
        <end position="17"/>
    </location>
</feature>
<dbReference type="PANTHER" id="PTHR36520">
    <property type="entry name" value="PROTEIN CBG13000-RELATED"/>
    <property type="match status" value="1"/>
</dbReference>
<proteinExistence type="predicted"/>
<reference evidence="3" key="1">
    <citation type="submission" date="2017-02" db="UniProtKB">
        <authorList>
            <consortium name="WormBaseParasite"/>
        </authorList>
    </citation>
    <scope>IDENTIFICATION</scope>
</reference>
<organism evidence="2 3">
    <name type="scientific">Parastrongyloides trichosuri</name>
    <name type="common">Possum-specific nematode worm</name>
    <dbReference type="NCBI Taxonomy" id="131310"/>
    <lineage>
        <taxon>Eukaryota</taxon>
        <taxon>Metazoa</taxon>
        <taxon>Ecdysozoa</taxon>
        <taxon>Nematoda</taxon>
        <taxon>Chromadorea</taxon>
        <taxon>Rhabditida</taxon>
        <taxon>Tylenchina</taxon>
        <taxon>Panagrolaimomorpha</taxon>
        <taxon>Strongyloidoidea</taxon>
        <taxon>Strongyloididae</taxon>
        <taxon>Parastrongyloides</taxon>
    </lineage>
</organism>
<accession>A0A0N4ZEL5</accession>
<name>A0A0N4ZEL5_PARTI</name>
<protein>
    <submittedName>
        <fullName evidence="3">DUF3421 domain-containing protein</fullName>
    </submittedName>
</protein>
<dbReference type="PANTHER" id="PTHR36520:SF4">
    <property type="entry name" value="DUF3421 DOMAIN-CONTAINING PROTEIN"/>
    <property type="match status" value="1"/>
</dbReference>